<accession>E6XC63</accession>
<evidence type="ECO:0000313" key="2">
    <source>
        <dbReference type="Proteomes" id="UP000008634"/>
    </source>
</evidence>
<evidence type="ECO:0000313" key="1">
    <source>
        <dbReference type="EMBL" id="ADV51116.1"/>
    </source>
</evidence>
<dbReference type="Proteomes" id="UP000008634">
    <property type="component" value="Chromosome"/>
</dbReference>
<name>E6XC63_CELAD</name>
<proteinExistence type="predicted"/>
<protein>
    <submittedName>
        <fullName evidence="1">Uncharacterized protein</fullName>
    </submittedName>
</protein>
<dbReference type="HOGENOM" id="CLU_3395725_0_0_10"/>
<sequence length="31" mass="3592">MNKYALPEATIGAEWECVKNRIKVDLELIFP</sequence>
<dbReference type="EMBL" id="CP002453">
    <property type="protein sequence ID" value="ADV51116.1"/>
    <property type="molecule type" value="Genomic_DNA"/>
</dbReference>
<reference evidence="1 2" key="1">
    <citation type="journal article" date="2010" name="Stand. Genomic Sci.">
        <title>Complete genome sequence of Cellulophaga algicola type strain (IC166).</title>
        <authorList>
            <person name="Abt B."/>
            <person name="Lu M."/>
            <person name="Misra M."/>
            <person name="Han C."/>
            <person name="Nolan M."/>
            <person name="Lucas S."/>
            <person name="Hammon N."/>
            <person name="Deshpande S."/>
            <person name="Cheng J.F."/>
            <person name="Tapia R."/>
            <person name="Goodwin L."/>
            <person name="Pitluck S."/>
            <person name="Liolios K."/>
            <person name="Pagani I."/>
            <person name="Ivanova N."/>
            <person name="Mavromatis K."/>
            <person name="Ovchinikova G."/>
            <person name="Pati A."/>
            <person name="Chen A."/>
            <person name="Palaniappan K."/>
            <person name="Land M."/>
            <person name="Hauser L."/>
            <person name="Chang Y.J."/>
            <person name="Jeffries C.D."/>
            <person name="Detter J.C."/>
            <person name="Brambilla E."/>
            <person name="Rohde M."/>
            <person name="Tindall B.J."/>
            <person name="Goker M."/>
            <person name="Woyke T."/>
            <person name="Bristow J."/>
            <person name="Eisen J.A."/>
            <person name="Markowitz V."/>
            <person name="Hugenholtz P."/>
            <person name="Kyrpides N.C."/>
            <person name="Klenk H.P."/>
            <person name="Lapidus A."/>
        </authorList>
    </citation>
    <scope>NUCLEOTIDE SEQUENCE [LARGE SCALE GENOMIC DNA]</scope>
    <source>
        <strain evidence="2">DSM 14237 / IC166 / ACAM 630</strain>
    </source>
</reference>
<keyword evidence="2" id="KW-1185">Reference proteome</keyword>
<dbReference type="KEGG" id="cao:Celal_3870"/>
<dbReference type="AlphaFoldDB" id="E6XC63"/>
<gene>
    <name evidence="1" type="ordered locus">Celal_3870</name>
</gene>
<organism evidence="1 2">
    <name type="scientific">Cellulophaga algicola (strain DSM 14237 / IC166 / ACAM 630)</name>
    <dbReference type="NCBI Taxonomy" id="688270"/>
    <lineage>
        <taxon>Bacteria</taxon>
        <taxon>Pseudomonadati</taxon>
        <taxon>Bacteroidota</taxon>
        <taxon>Flavobacteriia</taxon>
        <taxon>Flavobacteriales</taxon>
        <taxon>Flavobacteriaceae</taxon>
        <taxon>Cellulophaga</taxon>
    </lineage>
</organism>